<evidence type="ECO:0000313" key="3">
    <source>
        <dbReference type="EMBL" id="CAB3260873.1"/>
    </source>
</evidence>
<reference evidence="3" key="1">
    <citation type="submission" date="2020-04" db="EMBL/GenBank/DDBJ databases">
        <authorList>
            <person name="Neveu A P."/>
        </authorList>
    </citation>
    <scope>NUCLEOTIDE SEQUENCE</scope>
    <source>
        <tissue evidence="3">Whole embryo</tissue>
    </source>
</reference>
<organism evidence="3">
    <name type="scientific">Phallusia mammillata</name>
    <dbReference type="NCBI Taxonomy" id="59560"/>
    <lineage>
        <taxon>Eukaryota</taxon>
        <taxon>Metazoa</taxon>
        <taxon>Chordata</taxon>
        <taxon>Tunicata</taxon>
        <taxon>Ascidiacea</taxon>
        <taxon>Phlebobranchia</taxon>
        <taxon>Ascidiidae</taxon>
        <taxon>Phallusia</taxon>
    </lineage>
</organism>
<dbReference type="InterPro" id="IPR055469">
    <property type="entry name" value="DUF7041"/>
</dbReference>
<gene>
    <name evidence="3" type="primary">LOC100176143-002</name>
</gene>
<dbReference type="Pfam" id="PF23055">
    <property type="entry name" value="DUF7041"/>
    <property type="match status" value="1"/>
</dbReference>
<dbReference type="PANTHER" id="PTHR33327">
    <property type="entry name" value="ENDONUCLEASE"/>
    <property type="match status" value="1"/>
</dbReference>
<sequence length="238" mass="27021">MTEATNSENAVAVKLPTFWTAQPRVWFQQAEAQIALKSIKGDLTKYYYVVSALDQDTANRLIDLLENPPEADKYETIKARLVETFCLSRPQRAMRLLHMPPLGDRMPSALMDDMLALLGDAKECFVFQQLFLERLPEYIRTRLSGEEISESRLLARKADAIWSGNQTPTEPALSNVRRNGFSPDQHKKRGRKSRSASPQAMPDSKSLCFYHRRFGRDAIKCRHPCALAQQGNEEAGHP</sequence>
<protein>
    <submittedName>
        <fullName evidence="3">Uncharacterized protein LOC100176143</fullName>
    </submittedName>
</protein>
<evidence type="ECO:0000259" key="2">
    <source>
        <dbReference type="Pfam" id="PF23055"/>
    </source>
</evidence>
<accession>A0A6F9DFV0</accession>
<name>A0A6F9DFV0_9ASCI</name>
<feature type="region of interest" description="Disordered" evidence="1">
    <location>
        <begin position="164"/>
        <end position="202"/>
    </location>
</feature>
<dbReference type="AlphaFoldDB" id="A0A6F9DFV0"/>
<proteinExistence type="evidence at transcript level"/>
<evidence type="ECO:0000256" key="1">
    <source>
        <dbReference type="SAM" id="MobiDB-lite"/>
    </source>
</evidence>
<dbReference type="PANTHER" id="PTHR33327:SF3">
    <property type="entry name" value="RNA-DIRECTED DNA POLYMERASE"/>
    <property type="match status" value="1"/>
</dbReference>
<feature type="domain" description="DUF7041" evidence="2">
    <location>
        <begin position="15"/>
        <end position="97"/>
    </location>
</feature>
<dbReference type="EMBL" id="LR786420">
    <property type="protein sequence ID" value="CAB3260873.1"/>
    <property type="molecule type" value="mRNA"/>
</dbReference>